<feature type="domain" description="Retrotransposon gag" evidence="1">
    <location>
        <begin position="109"/>
        <end position="196"/>
    </location>
</feature>
<evidence type="ECO:0000313" key="3">
    <source>
        <dbReference type="EMBL" id="CAF3926857.1"/>
    </source>
</evidence>
<dbReference type="EMBL" id="CAJOBC010007279">
    <property type="protein sequence ID" value="CAF3926857.1"/>
    <property type="molecule type" value="Genomic_DNA"/>
</dbReference>
<dbReference type="Proteomes" id="UP000663829">
    <property type="component" value="Unassembled WGS sequence"/>
</dbReference>
<reference evidence="2" key="1">
    <citation type="submission" date="2021-02" db="EMBL/GenBank/DDBJ databases">
        <authorList>
            <person name="Nowell W R."/>
        </authorList>
    </citation>
    <scope>NUCLEOTIDE SEQUENCE</scope>
</reference>
<organism evidence="2 4">
    <name type="scientific">Didymodactylos carnosus</name>
    <dbReference type="NCBI Taxonomy" id="1234261"/>
    <lineage>
        <taxon>Eukaryota</taxon>
        <taxon>Metazoa</taxon>
        <taxon>Spiralia</taxon>
        <taxon>Gnathifera</taxon>
        <taxon>Rotifera</taxon>
        <taxon>Eurotatoria</taxon>
        <taxon>Bdelloidea</taxon>
        <taxon>Philodinida</taxon>
        <taxon>Philodinidae</taxon>
        <taxon>Didymodactylos</taxon>
    </lineage>
</organism>
<comment type="caution">
    <text evidence="2">The sequence shown here is derived from an EMBL/GenBank/DDBJ whole genome shotgun (WGS) entry which is preliminary data.</text>
</comment>
<name>A0A814TKA4_9BILA</name>
<protein>
    <recommendedName>
        <fullName evidence="1">Retrotransposon gag domain-containing protein</fullName>
    </recommendedName>
</protein>
<dbReference type="Proteomes" id="UP000681722">
    <property type="component" value="Unassembled WGS sequence"/>
</dbReference>
<gene>
    <name evidence="2" type="ORF">GPM918_LOCUS21790</name>
    <name evidence="3" type="ORF">SRO942_LOCUS21788</name>
</gene>
<sequence length="230" mass="26282">MEEDRNCDSLTKTSERTVKQTFQVSSTAQSGISPSFNSPTSITTPTSVLTTMSTAIHESALMVCYKESLQNLAKFTGEEIKKISQFINNIERIGKMIEAKDEVLYCMCTAKLNGEAQRWYEGNTSLTEWNALKEALFERFEPTESLSKISEQLKDRKQQSDETITSYYAAIIKLCREYDPSMSQRMMISWLENGVKDSIKIQIKRQMKALTESARTIQAFFKIAKDEQEL</sequence>
<proteinExistence type="predicted"/>
<keyword evidence="4" id="KW-1185">Reference proteome</keyword>
<evidence type="ECO:0000313" key="2">
    <source>
        <dbReference type="EMBL" id="CAF1163231.1"/>
    </source>
</evidence>
<dbReference type="Pfam" id="PF03732">
    <property type="entry name" value="Retrotrans_gag"/>
    <property type="match status" value="1"/>
</dbReference>
<accession>A0A814TKA4</accession>
<dbReference type="PANTHER" id="PTHR33223">
    <property type="entry name" value="CCHC-TYPE DOMAIN-CONTAINING PROTEIN"/>
    <property type="match status" value="1"/>
</dbReference>
<dbReference type="OrthoDB" id="8065747at2759"/>
<dbReference type="AlphaFoldDB" id="A0A814TKA4"/>
<dbReference type="PANTHER" id="PTHR33223:SF6">
    <property type="entry name" value="CCHC-TYPE DOMAIN-CONTAINING PROTEIN"/>
    <property type="match status" value="1"/>
</dbReference>
<evidence type="ECO:0000313" key="4">
    <source>
        <dbReference type="Proteomes" id="UP000663829"/>
    </source>
</evidence>
<dbReference type="InterPro" id="IPR005162">
    <property type="entry name" value="Retrotrans_gag_dom"/>
</dbReference>
<evidence type="ECO:0000259" key="1">
    <source>
        <dbReference type="Pfam" id="PF03732"/>
    </source>
</evidence>
<dbReference type="EMBL" id="CAJNOQ010007279">
    <property type="protein sequence ID" value="CAF1163231.1"/>
    <property type="molecule type" value="Genomic_DNA"/>
</dbReference>